<evidence type="ECO:0000259" key="6">
    <source>
        <dbReference type="SMART" id="SM00732"/>
    </source>
</evidence>
<proteinExistence type="inferred from homology"/>
<dbReference type="Proteomes" id="UP000179344">
    <property type="component" value="Unassembled WGS sequence"/>
</dbReference>
<dbReference type="SMART" id="SM00732">
    <property type="entry name" value="YqgFc"/>
    <property type="match status" value="1"/>
</dbReference>
<comment type="caution">
    <text evidence="7">The sequence shown here is derived from an EMBL/GenBank/DDBJ whole genome shotgun (WGS) entry which is preliminary data.</text>
</comment>
<keyword evidence="7" id="KW-0067">ATP-binding</keyword>
<dbReference type="InterPro" id="IPR012337">
    <property type="entry name" value="RNaseH-like_sf"/>
</dbReference>
<dbReference type="GO" id="GO:0004518">
    <property type="term" value="F:nuclease activity"/>
    <property type="evidence" value="ECO:0007669"/>
    <property type="project" value="UniProtKB-KW"/>
</dbReference>
<dbReference type="PANTHER" id="PTHR33317:SF4">
    <property type="entry name" value="POLYNUCLEOTIDYL TRANSFERASE, RIBONUCLEASE H-LIKE SUPERFAMILY PROTEIN"/>
    <property type="match status" value="1"/>
</dbReference>
<name>A0A1F6TGN5_9PROT</name>
<evidence type="ECO:0000313" key="8">
    <source>
        <dbReference type="Proteomes" id="UP000179344"/>
    </source>
</evidence>
<dbReference type="GO" id="GO:0005829">
    <property type="term" value="C:cytosol"/>
    <property type="evidence" value="ECO:0007669"/>
    <property type="project" value="TreeGrafter"/>
</dbReference>
<keyword evidence="2 5" id="KW-0690">Ribosome biogenesis</keyword>
<evidence type="ECO:0000256" key="5">
    <source>
        <dbReference type="HAMAP-Rule" id="MF_00651"/>
    </source>
</evidence>
<accession>A0A1F6TGN5</accession>
<keyword evidence="4 5" id="KW-0378">Hydrolase</keyword>
<organism evidence="7 8">
    <name type="scientific">Candidatus Muproteobacteria bacterium RBG_16_65_31</name>
    <dbReference type="NCBI Taxonomy" id="1817759"/>
    <lineage>
        <taxon>Bacteria</taxon>
        <taxon>Pseudomonadati</taxon>
        <taxon>Pseudomonadota</taxon>
        <taxon>Candidatus Muproteobacteria</taxon>
    </lineage>
</organism>
<sequence length="147" mass="16321">MRARTFLGFDYGEKYIGVAVGGEHSRLAQPLTTVRCGKTAPDWRRLSGLIAEWKPDALVVGLPLNMDGTENPLTRAARRFGNRLKDRYNLPVHMVDERLTSRAAQHTLYEAGIPARRHKESLDKLAAQTILQAFLDEQPPAAGGRDG</sequence>
<dbReference type="PANTHER" id="PTHR33317">
    <property type="entry name" value="POLYNUCLEOTIDYL TRANSFERASE, RIBONUCLEASE H-LIKE SUPERFAMILY PROTEIN"/>
    <property type="match status" value="1"/>
</dbReference>
<evidence type="ECO:0000256" key="3">
    <source>
        <dbReference type="ARBA" id="ARBA00022722"/>
    </source>
</evidence>
<evidence type="ECO:0000256" key="1">
    <source>
        <dbReference type="ARBA" id="ARBA00022490"/>
    </source>
</evidence>
<dbReference type="InterPro" id="IPR037027">
    <property type="entry name" value="YqgF/RNaseH-like_dom_sf"/>
</dbReference>
<evidence type="ECO:0000256" key="2">
    <source>
        <dbReference type="ARBA" id="ARBA00022517"/>
    </source>
</evidence>
<comment type="similarity">
    <text evidence="5">Belongs to the YqgF HJR family.</text>
</comment>
<dbReference type="InterPro" id="IPR006641">
    <property type="entry name" value="YqgF/RNaseH-like_dom"/>
</dbReference>
<dbReference type="HAMAP" id="MF_00651">
    <property type="entry name" value="Nuclease_YqgF"/>
    <property type="match status" value="1"/>
</dbReference>
<dbReference type="InterPro" id="IPR005227">
    <property type="entry name" value="YqgF"/>
</dbReference>
<dbReference type="GO" id="GO:0016788">
    <property type="term" value="F:hydrolase activity, acting on ester bonds"/>
    <property type="evidence" value="ECO:0007669"/>
    <property type="project" value="UniProtKB-UniRule"/>
</dbReference>
<reference evidence="7 8" key="1">
    <citation type="journal article" date="2016" name="Nat. Commun.">
        <title>Thousands of microbial genomes shed light on interconnected biogeochemical processes in an aquifer system.</title>
        <authorList>
            <person name="Anantharaman K."/>
            <person name="Brown C.T."/>
            <person name="Hug L.A."/>
            <person name="Sharon I."/>
            <person name="Castelle C.J."/>
            <person name="Probst A.J."/>
            <person name="Thomas B.C."/>
            <person name="Singh A."/>
            <person name="Wilkins M.J."/>
            <person name="Karaoz U."/>
            <person name="Brodie E.L."/>
            <person name="Williams K.H."/>
            <person name="Hubbard S.S."/>
            <person name="Banfield J.F."/>
        </authorList>
    </citation>
    <scope>NUCLEOTIDE SEQUENCE [LARGE SCALE GENOMIC DNA]</scope>
</reference>
<dbReference type="CDD" id="cd16964">
    <property type="entry name" value="YqgF"/>
    <property type="match status" value="1"/>
</dbReference>
<evidence type="ECO:0000313" key="7">
    <source>
        <dbReference type="EMBL" id="OGI44264.1"/>
    </source>
</evidence>
<keyword evidence="7" id="KW-0347">Helicase</keyword>
<comment type="subcellular location">
    <subcellularLocation>
        <location evidence="5">Cytoplasm</location>
    </subcellularLocation>
</comment>
<feature type="domain" description="YqgF/RNase H-like" evidence="6">
    <location>
        <begin position="4"/>
        <end position="104"/>
    </location>
</feature>
<comment type="function">
    <text evidence="5">Could be a nuclease involved in processing of the 5'-end of pre-16S rRNA.</text>
</comment>
<dbReference type="Pfam" id="PF03652">
    <property type="entry name" value="RuvX"/>
    <property type="match status" value="1"/>
</dbReference>
<dbReference type="EC" id="3.1.-.-" evidence="5"/>
<dbReference type="Gene3D" id="3.30.420.140">
    <property type="entry name" value="YqgF/RNase H-like domain"/>
    <property type="match status" value="1"/>
</dbReference>
<gene>
    <name evidence="7" type="ORF">A2V92_06765</name>
</gene>
<dbReference type="NCBIfam" id="TIGR00250">
    <property type="entry name" value="RNAse_H_YqgF"/>
    <property type="match status" value="1"/>
</dbReference>
<dbReference type="AlphaFoldDB" id="A0A1F6TGN5"/>
<evidence type="ECO:0000256" key="4">
    <source>
        <dbReference type="ARBA" id="ARBA00022801"/>
    </source>
</evidence>
<dbReference type="EMBL" id="MFST01000060">
    <property type="protein sequence ID" value="OGI44264.1"/>
    <property type="molecule type" value="Genomic_DNA"/>
</dbReference>
<protein>
    <recommendedName>
        <fullName evidence="5">Putative pre-16S rRNA nuclease</fullName>
        <ecNumber evidence="5">3.1.-.-</ecNumber>
    </recommendedName>
</protein>
<dbReference type="SUPFAM" id="SSF53098">
    <property type="entry name" value="Ribonuclease H-like"/>
    <property type="match status" value="1"/>
</dbReference>
<keyword evidence="3 5" id="KW-0540">Nuclease</keyword>
<dbReference type="GO" id="GO:0004386">
    <property type="term" value="F:helicase activity"/>
    <property type="evidence" value="ECO:0007669"/>
    <property type="project" value="UniProtKB-KW"/>
</dbReference>
<keyword evidence="7" id="KW-0547">Nucleotide-binding</keyword>
<keyword evidence="1 5" id="KW-0963">Cytoplasm</keyword>
<dbReference type="GO" id="GO:0000967">
    <property type="term" value="P:rRNA 5'-end processing"/>
    <property type="evidence" value="ECO:0007669"/>
    <property type="project" value="UniProtKB-UniRule"/>
</dbReference>